<evidence type="ECO:0000313" key="2">
    <source>
        <dbReference type="EMBL" id="RGU46576.1"/>
    </source>
</evidence>
<evidence type="ECO:0000313" key="3">
    <source>
        <dbReference type="Proteomes" id="UP000285693"/>
    </source>
</evidence>
<dbReference type="RefSeq" id="WP_117823420.1">
    <property type="nucleotide sequence ID" value="NZ_QRXY01000004.1"/>
</dbReference>
<protein>
    <recommendedName>
        <fullName evidence="4">Pentatricopeptide repeat domain-containing protein</fullName>
    </recommendedName>
</protein>
<evidence type="ECO:0008006" key="4">
    <source>
        <dbReference type="Google" id="ProtNLM"/>
    </source>
</evidence>
<dbReference type="Proteomes" id="UP000285693">
    <property type="component" value="Unassembled WGS sequence"/>
</dbReference>
<dbReference type="EMBL" id="QRXY01000004">
    <property type="protein sequence ID" value="RGU46576.1"/>
    <property type="molecule type" value="Genomic_DNA"/>
</dbReference>
<keyword evidence="1" id="KW-0472">Membrane</keyword>
<proteinExistence type="predicted"/>
<accession>A0A3R5XJ65</accession>
<sequence>MTDKECFFVIVCLVNAAISVLYLVWGICVAVPEKNAAQGEENPVLHDNRRAYVIRFIVMLLCPVTGPLFFLGSHLLFLLFFRREVDLEDVVFSKERIRQHLKADEERERDIVPVEEALAVSDQKYLRGLMLKVLRGDIQKSLEAITLALDSEDSETSHYAASVLQDELNEFRTYVQKLYVEMQHEEEDETDCEEMLIGYMDAVLKQKVFTGVEQSRFVEMMDEAAQKLYRKNTAKMTPAYYEAVILRSLELKLFEQAGVWCQRLEEAYPDQLTAYSCRMKLYYTEGKRKQFFEVLDQIKKSEIVIDSETLEFIRIFS</sequence>
<keyword evidence="1" id="KW-1133">Transmembrane helix</keyword>
<reference evidence="2 3" key="1">
    <citation type="submission" date="2018-08" db="EMBL/GenBank/DDBJ databases">
        <title>A genome reference for cultivated species of the human gut microbiota.</title>
        <authorList>
            <person name="Zou Y."/>
            <person name="Xue W."/>
            <person name="Luo G."/>
        </authorList>
    </citation>
    <scope>NUCLEOTIDE SEQUENCE [LARGE SCALE GENOMIC DNA]</scope>
    <source>
        <strain evidence="2 3">AF16-31</strain>
    </source>
</reference>
<feature type="transmembrane region" description="Helical" evidence="1">
    <location>
        <begin position="52"/>
        <end position="81"/>
    </location>
</feature>
<keyword evidence="1" id="KW-0812">Transmembrane</keyword>
<name>A0A3R5XJ65_9FIRM</name>
<evidence type="ECO:0000256" key="1">
    <source>
        <dbReference type="SAM" id="Phobius"/>
    </source>
</evidence>
<gene>
    <name evidence="2" type="ORF">DWW65_04000</name>
</gene>
<feature type="transmembrane region" description="Helical" evidence="1">
    <location>
        <begin position="7"/>
        <end position="32"/>
    </location>
</feature>
<comment type="caution">
    <text evidence="2">The sequence shown here is derived from an EMBL/GenBank/DDBJ whole genome shotgun (WGS) entry which is preliminary data.</text>
</comment>
<dbReference type="AlphaFoldDB" id="A0A3R5XJ65"/>
<organism evidence="2 3">
    <name type="scientific">Coprococcus comes</name>
    <dbReference type="NCBI Taxonomy" id="410072"/>
    <lineage>
        <taxon>Bacteria</taxon>
        <taxon>Bacillati</taxon>
        <taxon>Bacillota</taxon>
        <taxon>Clostridia</taxon>
        <taxon>Lachnospirales</taxon>
        <taxon>Lachnospiraceae</taxon>
        <taxon>Coprococcus</taxon>
    </lineage>
</organism>